<feature type="signal peptide" evidence="1">
    <location>
        <begin position="1"/>
        <end position="22"/>
    </location>
</feature>
<evidence type="ECO:0000313" key="2">
    <source>
        <dbReference type="EMBL" id="MBE7367560.1"/>
    </source>
</evidence>
<gene>
    <name evidence="2" type="ORF">IM787_08285</name>
</gene>
<name>A0ABR9S257_9BURK</name>
<keyword evidence="3" id="KW-1185">Reference proteome</keyword>
<sequence length="132" mass="13570">MNKTSLSLVLAGVFAVAGAAQAQATFDTPTRAGEASTMSMGAPNLETNVETHVHTHVMGAGPSSIYTPDTVVSVPANPMVVDRDAAAATFNVPSRAGEASTMTGGAPNVATDNGRVIVQQHHLYSAPGYIRY</sequence>
<comment type="caution">
    <text evidence="2">The sequence shown here is derived from an EMBL/GenBank/DDBJ whole genome shotgun (WGS) entry which is preliminary data.</text>
</comment>
<evidence type="ECO:0008006" key="4">
    <source>
        <dbReference type="Google" id="ProtNLM"/>
    </source>
</evidence>
<dbReference type="RefSeq" id="WP_193676152.1">
    <property type="nucleotide sequence ID" value="NZ_JADDIV010000002.1"/>
</dbReference>
<protein>
    <recommendedName>
        <fullName evidence="4">DUF4150 domain-containing protein</fullName>
    </recommendedName>
</protein>
<evidence type="ECO:0000313" key="3">
    <source>
        <dbReference type="Proteomes" id="UP000806285"/>
    </source>
</evidence>
<feature type="chain" id="PRO_5047485476" description="DUF4150 domain-containing protein" evidence="1">
    <location>
        <begin position="23"/>
        <end position="132"/>
    </location>
</feature>
<evidence type="ECO:0000256" key="1">
    <source>
        <dbReference type="SAM" id="SignalP"/>
    </source>
</evidence>
<dbReference type="EMBL" id="JADDIV010000002">
    <property type="protein sequence ID" value="MBE7367560.1"/>
    <property type="molecule type" value="Genomic_DNA"/>
</dbReference>
<organism evidence="2 3">
    <name type="scientific">Ramlibacter pallidus</name>
    <dbReference type="NCBI Taxonomy" id="2780087"/>
    <lineage>
        <taxon>Bacteria</taxon>
        <taxon>Pseudomonadati</taxon>
        <taxon>Pseudomonadota</taxon>
        <taxon>Betaproteobacteria</taxon>
        <taxon>Burkholderiales</taxon>
        <taxon>Comamonadaceae</taxon>
        <taxon>Ramlibacter</taxon>
    </lineage>
</organism>
<dbReference type="Proteomes" id="UP000806285">
    <property type="component" value="Unassembled WGS sequence"/>
</dbReference>
<reference evidence="2 3" key="1">
    <citation type="submission" date="2020-10" db="EMBL/GenBank/DDBJ databases">
        <title>Ramlibacter sp. HM2 16S ribosomal RNA gene Genome sequencing and assembly.</title>
        <authorList>
            <person name="Kang M."/>
        </authorList>
    </citation>
    <scope>NUCLEOTIDE SEQUENCE [LARGE SCALE GENOMIC DNA]</scope>
    <source>
        <strain evidence="2 3">HM2</strain>
    </source>
</reference>
<proteinExistence type="predicted"/>
<accession>A0ABR9S257</accession>
<keyword evidence="1" id="KW-0732">Signal</keyword>